<protein>
    <submittedName>
        <fullName evidence="1">Uncharacterized protein</fullName>
    </submittedName>
</protein>
<dbReference type="EMBL" id="CP003470">
    <property type="protein sequence ID" value="AGG89886.1"/>
    <property type="molecule type" value="Genomic_DNA"/>
</dbReference>
<dbReference type="AlphaFoldDB" id="M4NQL3"/>
<dbReference type="HOGENOM" id="CLU_2002097_0_0_6"/>
<keyword evidence="2" id="KW-1185">Reference proteome</keyword>
<name>M4NQL3_9GAMM</name>
<reference evidence="1 2" key="1">
    <citation type="submission" date="2012-04" db="EMBL/GenBank/DDBJ databases">
        <title>Complete genome of Rhodanobacter sp. 2APBS1.</title>
        <authorList>
            <consortium name="US DOE Joint Genome Institute"/>
            <person name="Huntemann M."/>
            <person name="Wei C.-L."/>
            <person name="Han J."/>
            <person name="Detter J.C."/>
            <person name="Han C."/>
            <person name="Tapia R."/>
            <person name="Munk A.C.C."/>
            <person name="Chen A."/>
            <person name="Krypides N."/>
            <person name="Mavromatis K."/>
            <person name="Markowitz V."/>
            <person name="Szeto E."/>
            <person name="Ivanova N."/>
            <person name="Mikhailova N."/>
            <person name="Ovchinnikova G."/>
            <person name="Pagani I."/>
            <person name="Pati A."/>
            <person name="Goodwin L."/>
            <person name="Peters L."/>
            <person name="Pitluck S."/>
            <person name="Woyke T."/>
            <person name="Prakash O."/>
            <person name="Elkins J."/>
            <person name="Brown S."/>
            <person name="Palumbo A."/>
            <person name="Hemme C."/>
            <person name="Zhou J."/>
            <person name="Watson D."/>
            <person name="Jardine P."/>
            <person name="Kostka J."/>
            <person name="Green S."/>
        </authorList>
    </citation>
    <scope>NUCLEOTIDE SEQUENCE [LARGE SCALE GENOMIC DNA]</scope>
    <source>
        <strain evidence="1 2">2APBS1</strain>
    </source>
</reference>
<dbReference type="KEGG" id="rhd:R2APBS1_2808"/>
<evidence type="ECO:0000313" key="2">
    <source>
        <dbReference type="Proteomes" id="UP000011859"/>
    </source>
</evidence>
<organism evidence="1 2">
    <name type="scientific">Rhodanobacter denitrificans</name>
    <dbReference type="NCBI Taxonomy" id="666685"/>
    <lineage>
        <taxon>Bacteria</taxon>
        <taxon>Pseudomonadati</taxon>
        <taxon>Pseudomonadota</taxon>
        <taxon>Gammaproteobacteria</taxon>
        <taxon>Lysobacterales</taxon>
        <taxon>Rhodanobacteraceae</taxon>
        <taxon>Rhodanobacter</taxon>
    </lineage>
</organism>
<sequence length="124" mass="13172" precursor="true">MAALYDSLARANGRGSAGQCPAAVDAKTPAVRELVCSVAAGVQARATAPALTHLPSASAQSFPLDAVLYNRHAIGRTIRGATWRVFWGFGDERYLGCDATGEITIRTVAELADRSQWQQLGELL</sequence>
<dbReference type="Proteomes" id="UP000011859">
    <property type="component" value="Chromosome"/>
</dbReference>
<gene>
    <name evidence="1" type="ORF">R2APBS1_2808</name>
</gene>
<dbReference type="STRING" id="666685.R2APBS1_2808"/>
<evidence type="ECO:0000313" key="1">
    <source>
        <dbReference type="EMBL" id="AGG89886.1"/>
    </source>
</evidence>
<proteinExistence type="predicted"/>
<accession>M4NQL3</accession>